<protein>
    <submittedName>
        <fullName evidence="2">Helix-turn-helix transcriptional regulator</fullName>
    </submittedName>
</protein>
<evidence type="ECO:0000259" key="1">
    <source>
        <dbReference type="SMART" id="SM00421"/>
    </source>
</evidence>
<gene>
    <name evidence="2" type="ORF">G3435_21095</name>
</gene>
<comment type="caution">
    <text evidence="2">The sequence shown here is derived from an EMBL/GenBank/DDBJ whole genome shotgun (WGS) entry which is preliminary data.</text>
</comment>
<dbReference type="Proteomes" id="UP000480410">
    <property type="component" value="Unassembled WGS sequence"/>
</dbReference>
<dbReference type="InterPro" id="IPR000792">
    <property type="entry name" value="Tscrpt_reg_LuxR_C"/>
</dbReference>
<dbReference type="EMBL" id="JAAHBV010000535">
    <property type="protein sequence ID" value="NER61778.1"/>
    <property type="molecule type" value="Genomic_DNA"/>
</dbReference>
<evidence type="ECO:0000313" key="3">
    <source>
        <dbReference type="Proteomes" id="UP000480410"/>
    </source>
</evidence>
<dbReference type="InterPro" id="IPR016032">
    <property type="entry name" value="Sig_transdc_resp-reg_C-effctor"/>
</dbReference>
<proteinExistence type="predicted"/>
<dbReference type="SMART" id="SM00421">
    <property type="entry name" value="HTH_LUXR"/>
    <property type="match status" value="1"/>
</dbReference>
<dbReference type="Pfam" id="PF00196">
    <property type="entry name" value="GerE"/>
    <property type="match status" value="1"/>
</dbReference>
<dbReference type="GO" id="GO:0006355">
    <property type="term" value="P:regulation of DNA-templated transcription"/>
    <property type="evidence" value="ECO:0007669"/>
    <property type="project" value="InterPro"/>
</dbReference>
<evidence type="ECO:0000313" key="2">
    <source>
        <dbReference type="EMBL" id="NER61778.1"/>
    </source>
</evidence>
<sequence length="260" mass="28667">MNRTDWIAPSHTPQFYMQLGELVTRTGDQAFARYMLQLVDALVPISRLELSEWTLDQTRLVHIRALGSAGLQAPPAPADTPRHPLLPSILQMQDPLLIQLKARHSQQRSRQCNLVSRSGNRRWVIGCQRLANQPAFTLAELSFLKQLADTLLPLVAHHAQLGDGDGPAQGTPASLRLAFGKRLSRQAVNLSSREQEVCIGLLTGATVAQMAQELAVKPSSIETYLKRATAKLGVSGRHGLAKWMAGPEPRAAHWPQPPRR</sequence>
<dbReference type="InterPro" id="IPR036388">
    <property type="entry name" value="WH-like_DNA-bd_sf"/>
</dbReference>
<dbReference type="SUPFAM" id="SSF46894">
    <property type="entry name" value="C-terminal effector domain of the bipartite response regulators"/>
    <property type="match status" value="1"/>
</dbReference>
<dbReference type="AlphaFoldDB" id="A0A6M0CW03"/>
<dbReference type="GO" id="GO:0003677">
    <property type="term" value="F:DNA binding"/>
    <property type="evidence" value="ECO:0007669"/>
    <property type="project" value="InterPro"/>
</dbReference>
<dbReference type="Gene3D" id="1.10.10.10">
    <property type="entry name" value="Winged helix-like DNA-binding domain superfamily/Winged helix DNA-binding domain"/>
    <property type="match status" value="1"/>
</dbReference>
<feature type="domain" description="HTH luxR-type" evidence="1">
    <location>
        <begin position="187"/>
        <end position="244"/>
    </location>
</feature>
<name>A0A6M0CW03_9PSED</name>
<reference evidence="2 3" key="1">
    <citation type="submission" date="2020-02" db="EMBL/GenBank/DDBJ databases">
        <title>Broccoli isolated Pseudomonas sp.</title>
        <authorList>
            <person name="Fujikawa T."/>
            <person name="Sawada H."/>
        </authorList>
    </citation>
    <scope>NUCLEOTIDE SEQUENCE [LARGE SCALE GENOMIC DNA]</scope>
    <source>
        <strain evidence="2 3">MAFF212428</strain>
    </source>
</reference>
<accession>A0A6M0CW03</accession>
<organism evidence="2 3">
    <name type="scientific">Pseudomonas brassicae</name>
    <dbReference type="NCBI Taxonomy" id="2708063"/>
    <lineage>
        <taxon>Bacteria</taxon>
        <taxon>Pseudomonadati</taxon>
        <taxon>Pseudomonadota</taxon>
        <taxon>Gammaproteobacteria</taxon>
        <taxon>Pseudomonadales</taxon>
        <taxon>Pseudomonadaceae</taxon>
        <taxon>Pseudomonas</taxon>
    </lineage>
</organism>